<organism evidence="1 2">
    <name type="scientific">Saccharothrix longispora</name>
    <dbReference type="NCBI Taxonomy" id="33920"/>
    <lineage>
        <taxon>Bacteria</taxon>
        <taxon>Bacillati</taxon>
        <taxon>Actinomycetota</taxon>
        <taxon>Actinomycetes</taxon>
        <taxon>Pseudonocardiales</taxon>
        <taxon>Pseudonocardiaceae</taxon>
        <taxon>Saccharothrix</taxon>
    </lineage>
</organism>
<name>A0ABU1PY19_9PSEU</name>
<sequence length="141" mass="15135">MADRPLPAGDRESEAGRRLALALARADVRPVVDPSCREPGAHAALTGDESVQLGRYGDLLLHHLTGGEPYVHDFGPRHGPVRDFAVVGGTVALTRVYHGFVDDRSDRVALVGWWTGTRSPRSCCVGGTRPTCRPCSPAAPW</sequence>
<evidence type="ECO:0000313" key="1">
    <source>
        <dbReference type="EMBL" id="MDR6595168.1"/>
    </source>
</evidence>
<comment type="caution">
    <text evidence="1">The sequence shown here is derived from an EMBL/GenBank/DDBJ whole genome shotgun (WGS) entry which is preliminary data.</text>
</comment>
<evidence type="ECO:0000313" key="2">
    <source>
        <dbReference type="Proteomes" id="UP001268819"/>
    </source>
</evidence>
<keyword evidence="2" id="KW-1185">Reference proteome</keyword>
<protein>
    <submittedName>
        <fullName evidence="1">Uncharacterized protein</fullName>
    </submittedName>
</protein>
<gene>
    <name evidence="1" type="ORF">J2S66_003552</name>
</gene>
<dbReference type="Proteomes" id="UP001268819">
    <property type="component" value="Unassembled WGS sequence"/>
</dbReference>
<proteinExistence type="predicted"/>
<reference evidence="1 2" key="1">
    <citation type="submission" date="2023-07" db="EMBL/GenBank/DDBJ databases">
        <title>Sequencing the genomes of 1000 actinobacteria strains.</title>
        <authorList>
            <person name="Klenk H.-P."/>
        </authorList>
    </citation>
    <scope>NUCLEOTIDE SEQUENCE [LARGE SCALE GENOMIC DNA]</scope>
    <source>
        <strain evidence="1 2">DSM 43749</strain>
    </source>
</reference>
<accession>A0ABU1PY19</accession>
<dbReference type="EMBL" id="JAVDSG010000001">
    <property type="protein sequence ID" value="MDR6595168.1"/>
    <property type="molecule type" value="Genomic_DNA"/>
</dbReference>